<protein>
    <recommendedName>
        <fullName evidence="2">BTB domain-containing protein</fullName>
    </recommendedName>
</protein>
<dbReference type="InterPro" id="IPR000210">
    <property type="entry name" value="BTB/POZ_dom"/>
</dbReference>
<dbReference type="PROSITE" id="PS50097">
    <property type="entry name" value="BTB"/>
    <property type="match status" value="1"/>
</dbReference>
<evidence type="ECO:0000259" key="2">
    <source>
        <dbReference type="PROSITE" id="PS50097"/>
    </source>
</evidence>
<dbReference type="Gene3D" id="3.30.710.10">
    <property type="entry name" value="Potassium Channel Kv1.1, Chain A"/>
    <property type="match status" value="1"/>
</dbReference>
<dbReference type="Proteomes" id="UP001633002">
    <property type="component" value="Unassembled WGS sequence"/>
</dbReference>
<proteinExistence type="predicted"/>
<dbReference type="CDD" id="cd18186">
    <property type="entry name" value="BTB_POZ_ZBTB_KLHL-like"/>
    <property type="match status" value="1"/>
</dbReference>
<comment type="pathway">
    <text evidence="1">Protein modification; protein ubiquitination.</text>
</comment>
<evidence type="ECO:0000256" key="1">
    <source>
        <dbReference type="ARBA" id="ARBA00004906"/>
    </source>
</evidence>
<dbReference type="PANTHER" id="PTHR24413">
    <property type="entry name" value="SPECKLE-TYPE POZ PROTEIN"/>
    <property type="match status" value="1"/>
</dbReference>
<feature type="domain" description="BTB" evidence="2">
    <location>
        <begin position="91"/>
        <end position="159"/>
    </location>
</feature>
<evidence type="ECO:0000313" key="3">
    <source>
        <dbReference type="EMBL" id="KAL3682875.1"/>
    </source>
</evidence>
<dbReference type="EMBL" id="JBJQOH010000006">
    <property type="protein sequence ID" value="KAL3682875.1"/>
    <property type="molecule type" value="Genomic_DNA"/>
</dbReference>
<organism evidence="3 4">
    <name type="scientific">Riccia sorocarpa</name>
    <dbReference type="NCBI Taxonomy" id="122646"/>
    <lineage>
        <taxon>Eukaryota</taxon>
        <taxon>Viridiplantae</taxon>
        <taxon>Streptophyta</taxon>
        <taxon>Embryophyta</taxon>
        <taxon>Marchantiophyta</taxon>
        <taxon>Marchantiopsida</taxon>
        <taxon>Marchantiidae</taxon>
        <taxon>Marchantiales</taxon>
        <taxon>Ricciaceae</taxon>
        <taxon>Riccia</taxon>
    </lineage>
</organism>
<accession>A0ABD3GUF0</accession>
<gene>
    <name evidence="3" type="ORF">R1sor_000897</name>
</gene>
<comment type="caution">
    <text evidence="3">The sequence shown here is derived from an EMBL/GenBank/DDBJ whole genome shotgun (WGS) entry which is preliminary data.</text>
</comment>
<dbReference type="AlphaFoldDB" id="A0ABD3GUF0"/>
<name>A0ABD3GUF0_9MARC</name>
<evidence type="ECO:0000313" key="4">
    <source>
        <dbReference type="Proteomes" id="UP001633002"/>
    </source>
</evidence>
<keyword evidence="4" id="KW-1185">Reference proteome</keyword>
<dbReference type="InterPro" id="IPR011333">
    <property type="entry name" value="SKP1/BTB/POZ_sf"/>
</dbReference>
<dbReference type="SMART" id="SM00225">
    <property type="entry name" value="BTB"/>
    <property type="match status" value="1"/>
</dbReference>
<reference evidence="3 4" key="1">
    <citation type="submission" date="2024-09" db="EMBL/GenBank/DDBJ databases">
        <title>Chromosome-scale assembly of Riccia sorocarpa.</title>
        <authorList>
            <person name="Paukszto L."/>
        </authorList>
    </citation>
    <scope>NUCLEOTIDE SEQUENCE [LARGE SCALE GENOMIC DNA]</scope>
    <source>
        <strain evidence="3">LP-2024</strain>
        <tissue evidence="3">Aerial parts of the thallus</tissue>
    </source>
</reference>
<sequence length="233" mass="26525">MECPSCNDRIYCDCSTTFPGDPVFKAPGCDKCRCTQQEKLLELETELNDIQIDLIAKIAQHEAARDMLELKLSFLKLPDADASSHLPVVKGDVKLVVNGLETIHAHRFILAAKSKVFYRMFECGMLENKTGVVPIDDASYPVMKAVVKHCYTAEINFTDEVLPEEVLKVAHKYQIPHLRDTCAIELCARMNERNLLDMLRFSKMYDVNLLRVAAAKYFRMHFDPVFSALFESL</sequence>
<dbReference type="SUPFAM" id="SSF54695">
    <property type="entry name" value="POZ domain"/>
    <property type="match status" value="1"/>
</dbReference>
<dbReference type="Pfam" id="PF00651">
    <property type="entry name" value="BTB"/>
    <property type="match status" value="1"/>
</dbReference>